<dbReference type="Pfam" id="PF16344">
    <property type="entry name" value="FecR_C"/>
    <property type="match status" value="1"/>
</dbReference>
<dbReference type="EMBL" id="JADQDQ010000011">
    <property type="protein sequence ID" value="MBF9239278.1"/>
    <property type="molecule type" value="Genomic_DNA"/>
</dbReference>
<dbReference type="RefSeq" id="WP_196283631.1">
    <property type="nucleotide sequence ID" value="NZ_JADQDQ010000011.1"/>
</dbReference>
<protein>
    <submittedName>
        <fullName evidence="4">FecR domain-containing protein</fullName>
    </submittedName>
</protein>
<reference evidence="4 5" key="1">
    <citation type="submission" date="2020-11" db="EMBL/GenBank/DDBJ databases">
        <authorList>
            <person name="Kim M.K."/>
        </authorList>
    </citation>
    <scope>NUCLEOTIDE SEQUENCE [LARGE SCALE GENOMIC DNA]</scope>
    <source>
        <strain evidence="4 5">BT683</strain>
    </source>
</reference>
<keyword evidence="1" id="KW-0472">Membrane</keyword>
<dbReference type="InterPro" id="IPR032508">
    <property type="entry name" value="FecR_C"/>
</dbReference>
<dbReference type="Gene3D" id="2.60.120.1440">
    <property type="match status" value="1"/>
</dbReference>
<dbReference type="PIRSF" id="PIRSF018266">
    <property type="entry name" value="FecR"/>
    <property type="match status" value="1"/>
</dbReference>
<evidence type="ECO:0000313" key="4">
    <source>
        <dbReference type="EMBL" id="MBF9239278.1"/>
    </source>
</evidence>
<keyword evidence="5" id="KW-1185">Reference proteome</keyword>
<dbReference type="PANTHER" id="PTHR30273">
    <property type="entry name" value="PERIPLASMIC SIGNAL SENSOR AND SIGMA FACTOR ACTIVATOR FECR-RELATED"/>
    <property type="match status" value="1"/>
</dbReference>
<evidence type="ECO:0000256" key="1">
    <source>
        <dbReference type="SAM" id="Phobius"/>
    </source>
</evidence>
<evidence type="ECO:0000259" key="3">
    <source>
        <dbReference type="Pfam" id="PF16344"/>
    </source>
</evidence>
<organism evidence="4 5">
    <name type="scientific">Hymenobacter jeongseonensis</name>
    <dbReference type="NCBI Taxonomy" id="2791027"/>
    <lineage>
        <taxon>Bacteria</taxon>
        <taxon>Pseudomonadati</taxon>
        <taxon>Bacteroidota</taxon>
        <taxon>Cytophagia</taxon>
        <taxon>Cytophagales</taxon>
        <taxon>Hymenobacteraceae</taxon>
        <taxon>Hymenobacter</taxon>
    </lineage>
</organism>
<dbReference type="Pfam" id="PF04773">
    <property type="entry name" value="FecR"/>
    <property type="match status" value="1"/>
</dbReference>
<feature type="transmembrane region" description="Helical" evidence="1">
    <location>
        <begin position="97"/>
        <end position="118"/>
    </location>
</feature>
<comment type="caution">
    <text evidence="4">The sequence shown here is derived from an EMBL/GenBank/DDBJ whole genome shotgun (WGS) entry which is preliminary data.</text>
</comment>
<dbReference type="InterPro" id="IPR012373">
    <property type="entry name" value="Ferrdict_sens_TM"/>
</dbReference>
<dbReference type="Proteomes" id="UP000597617">
    <property type="component" value="Unassembled WGS sequence"/>
</dbReference>
<sequence>MDTYYWDLAARQFANTATAAELETLRQWRAVQPAHEAQYQQQKQLWLRTAPPAERVVDTDAAWQQVSARLPQPATRLLWSAGGDRAVAPRPTRFWPVLRLAASLVVALGLGWLMVSYFRADAAMQVVQSGDQRREVWLPDSSCVWLNRGSVLTYAAAFDGAERVVQLEGEAFFEVRRNPQQPFVVRTGQATTRVLGTSFNLSAYPNAPAVSLTVATGKVAFSASAGGPATLVTPGYGARLDKRDGRLTKRRVTDGNAWAWQSGQLRFAAQPLRAVLPTLEQYYGVQLPLADTTLARCRFTGTFDRAPLSEVLQVLEATLQLRAAQQTAQVYQLEGPGCR</sequence>
<dbReference type="Gene3D" id="3.55.50.30">
    <property type="match status" value="1"/>
</dbReference>
<gene>
    <name evidence="4" type="ORF">I2I05_17940</name>
</gene>
<dbReference type="InterPro" id="IPR006860">
    <property type="entry name" value="FecR"/>
</dbReference>
<keyword evidence="1" id="KW-0812">Transmembrane</keyword>
<name>A0ABS0ILQ6_9BACT</name>
<feature type="domain" description="Protein FecR C-terminal" evidence="3">
    <location>
        <begin position="265"/>
        <end position="322"/>
    </location>
</feature>
<dbReference type="PANTHER" id="PTHR30273:SF2">
    <property type="entry name" value="PROTEIN FECR"/>
    <property type="match status" value="1"/>
</dbReference>
<evidence type="ECO:0000259" key="2">
    <source>
        <dbReference type="Pfam" id="PF04773"/>
    </source>
</evidence>
<evidence type="ECO:0000313" key="5">
    <source>
        <dbReference type="Proteomes" id="UP000597617"/>
    </source>
</evidence>
<keyword evidence="1" id="KW-1133">Transmembrane helix</keyword>
<accession>A0ABS0ILQ6</accession>
<feature type="domain" description="FecR protein" evidence="2">
    <location>
        <begin position="129"/>
        <end position="219"/>
    </location>
</feature>
<proteinExistence type="predicted"/>